<reference evidence="2" key="2">
    <citation type="submission" date="2022-01" db="EMBL/GenBank/DDBJ databases">
        <authorList>
            <person name="Yamashiro T."/>
            <person name="Shiraishi A."/>
            <person name="Satake H."/>
            <person name="Nakayama K."/>
        </authorList>
    </citation>
    <scope>NUCLEOTIDE SEQUENCE</scope>
</reference>
<accession>A0ABQ4ZPU3</accession>
<comment type="caution">
    <text evidence="2">The sequence shown here is derived from an EMBL/GenBank/DDBJ whole genome shotgun (WGS) entry which is preliminary data.</text>
</comment>
<dbReference type="EMBL" id="BQNB010011513">
    <property type="protein sequence ID" value="GJS91536.1"/>
    <property type="molecule type" value="Genomic_DNA"/>
</dbReference>
<evidence type="ECO:0000313" key="2">
    <source>
        <dbReference type="EMBL" id="GJS91536.1"/>
    </source>
</evidence>
<protein>
    <recommendedName>
        <fullName evidence="4">Protein kinase-like domain, concanavalin A-like lectin/glucanase domain protein</fullName>
    </recommendedName>
</protein>
<keyword evidence="3" id="KW-1185">Reference proteome</keyword>
<feature type="compositionally biased region" description="Basic and acidic residues" evidence="1">
    <location>
        <begin position="29"/>
        <end position="42"/>
    </location>
</feature>
<organism evidence="2 3">
    <name type="scientific">Tanacetum coccineum</name>
    <dbReference type="NCBI Taxonomy" id="301880"/>
    <lineage>
        <taxon>Eukaryota</taxon>
        <taxon>Viridiplantae</taxon>
        <taxon>Streptophyta</taxon>
        <taxon>Embryophyta</taxon>
        <taxon>Tracheophyta</taxon>
        <taxon>Spermatophyta</taxon>
        <taxon>Magnoliopsida</taxon>
        <taxon>eudicotyledons</taxon>
        <taxon>Gunneridae</taxon>
        <taxon>Pentapetalae</taxon>
        <taxon>asterids</taxon>
        <taxon>campanulids</taxon>
        <taxon>Asterales</taxon>
        <taxon>Asteraceae</taxon>
        <taxon>Asteroideae</taxon>
        <taxon>Anthemideae</taxon>
        <taxon>Anthemidinae</taxon>
        <taxon>Tanacetum</taxon>
    </lineage>
</organism>
<dbReference type="Proteomes" id="UP001151760">
    <property type="component" value="Unassembled WGS sequence"/>
</dbReference>
<name>A0ABQ4ZPU3_9ASTR</name>
<gene>
    <name evidence="2" type="ORF">Tco_0774172</name>
</gene>
<reference evidence="2" key="1">
    <citation type="journal article" date="2022" name="Int. J. Mol. Sci.">
        <title>Draft Genome of Tanacetum Coccineum: Genomic Comparison of Closely Related Tanacetum-Family Plants.</title>
        <authorList>
            <person name="Yamashiro T."/>
            <person name="Shiraishi A."/>
            <person name="Nakayama K."/>
            <person name="Satake H."/>
        </authorList>
    </citation>
    <scope>NUCLEOTIDE SEQUENCE</scope>
</reference>
<evidence type="ECO:0008006" key="4">
    <source>
        <dbReference type="Google" id="ProtNLM"/>
    </source>
</evidence>
<evidence type="ECO:0000313" key="3">
    <source>
        <dbReference type="Proteomes" id="UP001151760"/>
    </source>
</evidence>
<evidence type="ECO:0000256" key="1">
    <source>
        <dbReference type="SAM" id="MobiDB-lite"/>
    </source>
</evidence>
<feature type="region of interest" description="Disordered" evidence="1">
    <location>
        <begin position="25"/>
        <end position="48"/>
    </location>
</feature>
<feature type="non-terminal residue" evidence="2">
    <location>
        <position position="1"/>
    </location>
</feature>
<proteinExistence type="predicted"/>
<sequence>VILSTDSDTEEEDVSLTNACSLDLGGTVKGREGVKEQAKEENEMGTGIEVDEVIEEEKSEFETDEEVEEILEDEEDDEDGENFNVFPTMEELTHHEWLLKNPRPSWVKARIRARSPNNIKISCMVDHIFKKHAYIDLESPINIMSRRQYNQIMTYELKSRQKPSNPNKISNFVGRIRGLKIFIGSFAYECELMILEDTTSIIDHHLGEMFFRRPFIDETGLVYNKERDGHV</sequence>